<evidence type="ECO:0000313" key="4">
    <source>
        <dbReference type="WBParaSite" id="HPBE_0000407201-mRNA-1"/>
    </source>
</evidence>
<feature type="region of interest" description="Disordered" evidence="1">
    <location>
        <begin position="132"/>
        <end position="156"/>
    </location>
</feature>
<dbReference type="EMBL" id="UZAH01025270">
    <property type="protein sequence ID" value="VDO59973.1"/>
    <property type="molecule type" value="Genomic_DNA"/>
</dbReference>
<reference evidence="2 3" key="1">
    <citation type="submission" date="2018-11" db="EMBL/GenBank/DDBJ databases">
        <authorList>
            <consortium name="Pathogen Informatics"/>
        </authorList>
    </citation>
    <scope>NUCLEOTIDE SEQUENCE [LARGE SCALE GENOMIC DNA]</scope>
</reference>
<accession>A0A183FD19</accession>
<dbReference type="Proteomes" id="UP000050761">
    <property type="component" value="Unassembled WGS sequence"/>
</dbReference>
<dbReference type="AlphaFoldDB" id="A0A183FD19"/>
<feature type="compositionally biased region" description="Low complexity" evidence="1">
    <location>
        <begin position="28"/>
        <end position="40"/>
    </location>
</feature>
<feature type="compositionally biased region" description="Pro residues" evidence="1">
    <location>
        <begin position="17"/>
        <end position="27"/>
    </location>
</feature>
<proteinExistence type="predicted"/>
<accession>A0A3P7Y4S4</accession>
<evidence type="ECO:0000256" key="1">
    <source>
        <dbReference type="SAM" id="MobiDB-lite"/>
    </source>
</evidence>
<feature type="compositionally biased region" description="Low complexity" evidence="1">
    <location>
        <begin position="132"/>
        <end position="145"/>
    </location>
</feature>
<feature type="region of interest" description="Disordered" evidence="1">
    <location>
        <begin position="1"/>
        <end position="78"/>
    </location>
</feature>
<gene>
    <name evidence="2" type="ORF">HPBE_LOCUS4073</name>
</gene>
<sequence>MMVSRPVAQLPVGQMPTVPPPLPPPPSSSSSSSTTTMSSSAMHHQQNMLLIATSTSPPQHHQQHQYQQQQHQQQQLCSPHQLAIPIQVATNSAFRPIVPHALSPNGAGAGANSNAIGGDSFFLSAIHSLVLSSPSDDSASDSNHSSSDRGESVLEA</sequence>
<feature type="compositionally biased region" description="Basic and acidic residues" evidence="1">
    <location>
        <begin position="146"/>
        <end position="156"/>
    </location>
</feature>
<keyword evidence="3" id="KW-1185">Reference proteome</keyword>
<feature type="compositionally biased region" description="Low complexity" evidence="1">
    <location>
        <begin position="64"/>
        <end position="75"/>
    </location>
</feature>
<reference evidence="4" key="2">
    <citation type="submission" date="2019-09" db="UniProtKB">
        <authorList>
            <consortium name="WormBaseParasite"/>
        </authorList>
    </citation>
    <scope>IDENTIFICATION</scope>
</reference>
<dbReference type="WBParaSite" id="HPBE_0000407201-mRNA-1">
    <property type="protein sequence ID" value="HPBE_0000407201-mRNA-1"/>
    <property type="gene ID" value="HPBE_0000407201"/>
</dbReference>
<organism evidence="3 4">
    <name type="scientific">Heligmosomoides polygyrus</name>
    <name type="common">Parasitic roundworm</name>
    <dbReference type="NCBI Taxonomy" id="6339"/>
    <lineage>
        <taxon>Eukaryota</taxon>
        <taxon>Metazoa</taxon>
        <taxon>Ecdysozoa</taxon>
        <taxon>Nematoda</taxon>
        <taxon>Chromadorea</taxon>
        <taxon>Rhabditida</taxon>
        <taxon>Rhabditina</taxon>
        <taxon>Rhabditomorpha</taxon>
        <taxon>Strongyloidea</taxon>
        <taxon>Heligmosomidae</taxon>
        <taxon>Heligmosomoides</taxon>
    </lineage>
</organism>
<protein>
    <submittedName>
        <fullName evidence="2 4">Uncharacterized protein</fullName>
    </submittedName>
</protein>
<evidence type="ECO:0000313" key="3">
    <source>
        <dbReference type="Proteomes" id="UP000050761"/>
    </source>
</evidence>
<name>A0A183FD19_HELPZ</name>
<feature type="compositionally biased region" description="Polar residues" evidence="1">
    <location>
        <begin position="41"/>
        <end position="58"/>
    </location>
</feature>
<evidence type="ECO:0000313" key="2">
    <source>
        <dbReference type="EMBL" id="VDO59973.1"/>
    </source>
</evidence>